<evidence type="ECO:0000313" key="11">
    <source>
        <dbReference type="EMBL" id="KAF2172882.1"/>
    </source>
</evidence>
<dbReference type="Gene3D" id="2.30.30.40">
    <property type="entry name" value="SH3 Domains"/>
    <property type="match status" value="1"/>
</dbReference>
<feature type="region of interest" description="Disordered" evidence="7">
    <location>
        <begin position="1849"/>
        <end position="1977"/>
    </location>
</feature>
<dbReference type="RefSeq" id="XP_033673771.1">
    <property type="nucleotide sequence ID" value="XM_033811231.1"/>
</dbReference>
<dbReference type="CDD" id="cd11684">
    <property type="entry name" value="DHR2_DOCK"/>
    <property type="match status" value="1"/>
</dbReference>
<evidence type="ECO:0000256" key="1">
    <source>
        <dbReference type="ARBA" id="ARBA00004496"/>
    </source>
</evidence>
<keyword evidence="4" id="KW-0597">Phosphoprotein</keyword>
<evidence type="ECO:0000256" key="2">
    <source>
        <dbReference type="ARBA" id="ARBA00022443"/>
    </source>
</evidence>
<dbReference type="GeneID" id="54564503"/>
<evidence type="ECO:0000259" key="9">
    <source>
        <dbReference type="PROSITE" id="PS51650"/>
    </source>
</evidence>
<gene>
    <name evidence="11" type="ORF">M409DRAFT_49396</name>
</gene>
<reference evidence="11" key="1">
    <citation type="journal article" date="2020" name="Stud. Mycol.">
        <title>101 Dothideomycetes genomes: a test case for predicting lifestyles and emergence of pathogens.</title>
        <authorList>
            <person name="Haridas S."/>
            <person name="Albert R."/>
            <person name="Binder M."/>
            <person name="Bloem J."/>
            <person name="Labutti K."/>
            <person name="Salamov A."/>
            <person name="Andreopoulos B."/>
            <person name="Baker S."/>
            <person name="Barry K."/>
            <person name="Bills G."/>
            <person name="Bluhm B."/>
            <person name="Cannon C."/>
            <person name="Castanera R."/>
            <person name="Culley D."/>
            <person name="Daum C."/>
            <person name="Ezra D."/>
            <person name="Gonzalez J."/>
            <person name="Henrissat B."/>
            <person name="Kuo A."/>
            <person name="Liang C."/>
            <person name="Lipzen A."/>
            <person name="Lutzoni F."/>
            <person name="Magnuson J."/>
            <person name="Mondo S."/>
            <person name="Nolan M."/>
            <person name="Ohm R."/>
            <person name="Pangilinan J."/>
            <person name="Park H.-J."/>
            <person name="Ramirez L."/>
            <person name="Alfaro M."/>
            <person name="Sun H."/>
            <person name="Tritt A."/>
            <person name="Yoshinaga Y."/>
            <person name="Zwiers L.-H."/>
            <person name="Turgeon B."/>
            <person name="Goodwin S."/>
            <person name="Spatafora J."/>
            <person name="Crous P."/>
            <person name="Grigoriev I."/>
        </authorList>
    </citation>
    <scope>NUCLEOTIDE SEQUENCE</scope>
    <source>
        <strain evidence="11">ATCC 36951</strain>
    </source>
</reference>
<name>A0A6A6D3W6_ZASCE</name>
<sequence>MPWNSLPSVAFAICTHPFRATESDDLPLQIGDHIYIIEQGGRSNDWYRGYLVAPPSLLAGLTSDRGQQLEHRVFSGIFPVNCVEVREYLGKTQHEAAAENGTNGAHDEEDGDEETLAKRRSQALHARKLSRRLSRKRSTRSLHKKTKSLLVPNEPMPRDPNAPKPLAPVPLLRVGDETALSGAEPLVDEIASCLREWHDARLHELLLAPGYSQLARVQDLIKRVDNSRNQLMHDVLTMRELAELREDTVWDLVAGNKMLNDEIIVRSPTEKGRILTAEDSVIEMTKLQANMSILDRPPKPVSDKHMLYHLLVDVRNLVCDSDQPATLQMALFTKDHGEIPRPVSENYAISVPIPVTPSQSQEEQAKSLFVNLSNLDVGIGADMTSLYVVFKLLRDEPVRQMVHGQGLSHQHKPSLLSNASSDKTPTVKGRRSVFGSQRKRDPHARTPSNLDVRPSTSLSQRSEQTDGRSSSSNAEVPPSADVKTVRRAIGVGAIDITKVAQAKGQMERSITLWVPSSAADDRSDEGEDWAEVIRELQRSQSGGFARVSLIKRLDVFVKAFATADLESLVRNTPQLLHDVLMTPKLGFSGVPTEKRSDIYLTLSEPRLPRNATLAHSKFGAVPLNQRCQTSLANLQLTLEVRKANGERIDDCIFTASNHQGHTAWRTTGIERGEGWNQTIRLAVPAEQVPGCHVVMSIADSPNFPFALAWVPLWEFEAFVRDSDHQVALYVYDEYSSSIIGGKGAYLALPPWHDKNDPAQQNAATVSLRTFLCSTEYSQDPTLLGVLHWRNYHGEQLIELLERFPFVPEIEIVKLLRDVFGALFEILHEYETMEEYEDVVFYNLIVILSIARDKRFGLGRIIEDYATTRHDWPNASRCLVRAYHRLVSSPMDPDASRKLRATFKVGDQMLKLIVETNKRLGVAESTEDQVNGSPQSDGNTELMRELQKLFVAIMALLRNPMPVLLGTQTLLIQHFHSWLPELESLMSPAEILEIGTDLLDSCSRAKGKMILYRLILIANYSHLELFKLPETRTTLIANTFRWLDPYWGHTTNVDQQYRDQVRLCCSVVAAQMEELGEESCQYVPKLTDSFMALQNSPPAPKRVFSMLFPTTYPFPSKPTSQDIAIDEGLLEISALLAAALTSERKLYFDANQVDITSVLLQALKVGQSILSCEAFPRSWLSLLVCHHRYGMTALERISDVLVDSLPDVYAADTSQALDFDTDIWRAFFNTLFASLSSPALAMETFPEQKRRAVWKIAGDVRELGANLLTRSWDSIGWETDGDTARLHGFEKLGGYQVQFVPEFVAPVVELCLSVHASLRAVAIEVLRSMIVSSWQIDQDLSVIQTAMIDCLDKLCRTKSVTENVLQKTFVPEMLEQFKPLQRTIEDSLYIAVVEMFGKIDDLLVMLGSVHQGGNISDASRLVDTLHLMEFLRDVQSEEAYIRYVHQLADMQISSGNVTEAGLALQMHADQYEWDPSQFLSEMTDPKMPAQTAFERKEALYFQICQHYEKGKSWKRALAAYRELAVQYELNVFDFAKLARAQRAIAGIQERIASGDRSNPRYFRVVYRGLGFPATLRDKQFIFEGAMTDRLAMFEDRMQQLHPQAQVLRQGAEPEVEGQFLQIYAVGPNKDLDHMVYQRTKVSQAVREYNLIANPIKFATTARQPARDVPITEQVVEKVLYTTAEEFPTILRRSEIVNVETVTLLPIEAAIERTTRKTQELLMLEKHMVSREDESSMERLTDDLLSSVDADSDTSVARYHGLLPASEIADNTSGEIDPSLYGTEQALDSMQNALKVALLDHALAIKRCLGLYKKPQYLPTRAEIVPRFEATFQHELSILFPQREGVIEDVSPRASTTIDALPGTESKQQASAGAQEEQEPEKRTGGRRMSLPFLRRASSRQGRENGVQESNEEGRRSRAGSRGRERSSSRLSFFRKDSEQEKDGEGGGGGGGSGGFGGLKKRLSFFNSSNSRLAGDGGA</sequence>
<dbReference type="OrthoDB" id="18896at2759"/>
<feature type="compositionally biased region" description="Basic residues" evidence="7">
    <location>
        <begin position="118"/>
        <end position="147"/>
    </location>
</feature>
<dbReference type="SUPFAM" id="SSF50044">
    <property type="entry name" value="SH3-domain"/>
    <property type="match status" value="1"/>
</dbReference>
<evidence type="ECO:0000256" key="3">
    <source>
        <dbReference type="ARBA" id="ARBA00022490"/>
    </source>
</evidence>
<dbReference type="Gene3D" id="1.20.1270.350">
    <property type="entry name" value="Dedicator of cytokinesis N-terminal subdomain"/>
    <property type="match status" value="1"/>
</dbReference>
<feature type="domain" description="SH3" evidence="8">
    <location>
        <begin position="7"/>
        <end position="88"/>
    </location>
</feature>
<comment type="similarity">
    <text evidence="6">Belongs to the DOCK family.</text>
</comment>
<dbReference type="InterPro" id="IPR035892">
    <property type="entry name" value="C2_domain_sf"/>
</dbReference>
<dbReference type="SMART" id="SM00326">
    <property type="entry name" value="SH3"/>
    <property type="match status" value="1"/>
</dbReference>
<evidence type="ECO:0008006" key="13">
    <source>
        <dbReference type="Google" id="ProtNLM"/>
    </source>
</evidence>
<dbReference type="PROSITE" id="PS51651">
    <property type="entry name" value="DOCKER"/>
    <property type="match status" value="1"/>
</dbReference>
<dbReference type="EMBL" id="ML993580">
    <property type="protein sequence ID" value="KAF2172882.1"/>
    <property type="molecule type" value="Genomic_DNA"/>
</dbReference>
<feature type="compositionally biased region" description="Polar residues" evidence="7">
    <location>
        <begin position="415"/>
        <end position="424"/>
    </location>
</feature>
<keyword evidence="3" id="KW-0963">Cytoplasm</keyword>
<evidence type="ECO:0000259" key="10">
    <source>
        <dbReference type="PROSITE" id="PS51651"/>
    </source>
</evidence>
<evidence type="ECO:0000256" key="5">
    <source>
        <dbReference type="PROSITE-ProRule" id="PRU00192"/>
    </source>
</evidence>
<dbReference type="InterPro" id="IPR001452">
    <property type="entry name" value="SH3_domain"/>
</dbReference>
<dbReference type="PROSITE" id="PS50002">
    <property type="entry name" value="SH3"/>
    <property type="match status" value="1"/>
</dbReference>
<dbReference type="Pfam" id="PF16172">
    <property type="entry name" value="DOCK_N"/>
    <property type="match status" value="1"/>
</dbReference>
<dbReference type="Gene3D" id="2.60.40.150">
    <property type="entry name" value="C2 domain"/>
    <property type="match status" value="1"/>
</dbReference>
<dbReference type="InterPro" id="IPR027007">
    <property type="entry name" value="C2_DOCK-type_domain"/>
</dbReference>
<evidence type="ECO:0000256" key="6">
    <source>
        <dbReference type="PROSITE-ProRule" id="PRU00983"/>
    </source>
</evidence>
<dbReference type="InterPro" id="IPR056372">
    <property type="entry name" value="TPR_DOCK"/>
</dbReference>
<dbReference type="InterPro" id="IPR043161">
    <property type="entry name" value="DOCK_C_lobe_A"/>
</dbReference>
<dbReference type="Proteomes" id="UP000799537">
    <property type="component" value="Unassembled WGS sequence"/>
</dbReference>
<dbReference type="Pfam" id="PF14429">
    <property type="entry name" value="DOCK-C2"/>
    <property type="match status" value="1"/>
</dbReference>
<dbReference type="CDD" id="cd00174">
    <property type="entry name" value="SH3"/>
    <property type="match status" value="1"/>
</dbReference>
<feature type="domain" description="C2 DOCK-type" evidence="9">
    <location>
        <begin position="595"/>
        <end position="772"/>
    </location>
</feature>
<feature type="compositionally biased region" description="Basic and acidic residues" evidence="7">
    <location>
        <begin position="1910"/>
        <end position="1943"/>
    </location>
</feature>
<feature type="compositionally biased region" description="Gly residues" evidence="7">
    <location>
        <begin position="1944"/>
        <end position="1956"/>
    </location>
</feature>
<evidence type="ECO:0000313" key="12">
    <source>
        <dbReference type="Proteomes" id="UP000799537"/>
    </source>
</evidence>
<accession>A0A6A6D3W6</accession>
<dbReference type="InterPro" id="IPR036028">
    <property type="entry name" value="SH3-like_dom_sf"/>
</dbReference>
<dbReference type="Gene3D" id="1.25.40.410">
    <property type="match status" value="1"/>
</dbReference>
<dbReference type="CDD" id="cd08679">
    <property type="entry name" value="C2_DOCK180_related"/>
    <property type="match status" value="1"/>
</dbReference>
<dbReference type="InterPro" id="IPR027357">
    <property type="entry name" value="DOCKER_dom"/>
</dbReference>
<dbReference type="GO" id="GO:0005737">
    <property type="term" value="C:cytoplasm"/>
    <property type="evidence" value="ECO:0007669"/>
    <property type="project" value="UniProtKB-SubCell"/>
</dbReference>
<dbReference type="PANTHER" id="PTHR45653:SF10">
    <property type="entry name" value="MYOBLAST CITY, ISOFORM B"/>
    <property type="match status" value="1"/>
</dbReference>
<dbReference type="GO" id="GO:0005886">
    <property type="term" value="C:plasma membrane"/>
    <property type="evidence" value="ECO:0007669"/>
    <property type="project" value="TreeGrafter"/>
</dbReference>
<dbReference type="PROSITE" id="PS51650">
    <property type="entry name" value="C2_DOCK"/>
    <property type="match status" value="1"/>
</dbReference>
<keyword evidence="2 5" id="KW-0728">SH3 domain</keyword>
<feature type="region of interest" description="Disordered" evidence="7">
    <location>
        <begin position="403"/>
        <end position="481"/>
    </location>
</feature>
<proteinExistence type="inferred from homology"/>
<dbReference type="InterPro" id="IPR042455">
    <property type="entry name" value="DOCK_N_sub1"/>
</dbReference>
<dbReference type="GO" id="GO:0031267">
    <property type="term" value="F:small GTPase binding"/>
    <property type="evidence" value="ECO:0007669"/>
    <property type="project" value="TreeGrafter"/>
</dbReference>
<dbReference type="GO" id="GO:0005085">
    <property type="term" value="F:guanyl-nucleotide exchange factor activity"/>
    <property type="evidence" value="ECO:0007669"/>
    <property type="project" value="InterPro"/>
</dbReference>
<protein>
    <recommendedName>
        <fullName evidence="13">SH3 domain-containing protein</fullName>
    </recommendedName>
</protein>
<feature type="compositionally biased region" description="Polar residues" evidence="7">
    <location>
        <begin position="446"/>
        <end position="474"/>
    </location>
</feature>
<dbReference type="InterPro" id="IPR032376">
    <property type="entry name" value="DOCK_N"/>
</dbReference>
<keyword evidence="12" id="KW-1185">Reference proteome</keyword>
<feature type="domain" description="DOCKER" evidence="10">
    <location>
        <begin position="1430"/>
        <end position="1846"/>
    </location>
</feature>
<dbReference type="InterPro" id="IPR026791">
    <property type="entry name" value="DOCK"/>
</dbReference>
<feature type="compositionally biased region" description="Pro residues" evidence="7">
    <location>
        <begin position="154"/>
        <end position="165"/>
    </location>
</feature>
<evidence type="ECO:0000256" key="7">
    <source>
        <dbReference type="SAM" id="MobiDB-lite"/>
    </source>
</evidence>
<dbReference type="GO" id="GO:0007264">
    <property type="term" value="P:small GTPase-mediated signal transduction"/>
    <property type="evidence" value="ECO:0007669"/>
    <property type="project" value="InterPro"/>
</dbReference>
<feature type="region of interest" description="Disordered" evidence="7">
    <location>
        <begin position="97"/>
        <end position="165"/>
    </location>
</feature>
<comment type="subcellular location">
    <subcellularLocation>
        <location evidence="1">Cytoplasm</location>
    </subcellularLocation>
</comment>
<dbReference type="Pfam" id="PF23554">
    <property type="entry name" value="TPR_DOCK"/>
    <property type="match status" value="1"/>
</dbReference>
<dbReference type="PANTHER" id="PTHR45653">
    <property type="entry name" value="DEDICATOR OF CYTOKINESIS"/>
    <property type="match status" value="1"/>
</dbReference>
<evidence type="ECO:0000256" key="4">
    <source>
        <dbReference type="ARBA" id="ARBA00022553"/>
    </source>
</evidence>
<evidence type="ECO:0000259" key="8">
    <source>
        <dbReference type="PROSITE" id="PS50002"/>
    </source>
</evidence>
<organism evidence="11 12">
    <name type="scientific">Zasmidium cellare ATCC 36951</name>
    <dbReference type="NCBI Taxonomy" id="1080233"/>
    <lineage>
        <taxon>Eukaryota</taxon>
        <taxon>Fungi</taxon>
        <taxon>Dikarya</taxon>
        <taxon>Ascomycota</taxon>
        <taxon>Pezizomycotina</taxon>
        <taxon>Dothideomycetes</taxon>
        <taxon>Dothideomycetidae</taxon>
        <taxon>Mycosphaerellales</taxon>
        <taxon>Mycosphaerellaceae</taxon>
        <taxon>Zasmidium</taxon>
    </lineage>
</organism>